<dbReference type="Gene3D" id="3.40.50.2300">
    <property type="match status" value="2"/>
</dbReference>
<dbReference type="GO" id="GO:0000155">
    <property type="term" value="F:phosphorelay sensor kinase activity"/>
    <property type="evidence" value="ECO:0007669"/>
    <property type="project" value="InterPro"/>
</dbReference>
<dbReference type="PROSITE" id="PS50109">
    <property type="entry name" value="HIS_KIN"/>
    <property type="match status" value="1"/>
</dbReference>
<dbReference type="InterPro" id="IPR003594">
    <property type="entry name" value="HATPase_dom"/>
</dbReference>
<dbReference type="SUPFAM" id="SSF55874">
    <property type="entry name" value="ATPase domain of HSP90 chaperone/DNA topoisomerase II/histidine kinase"/>
    <property type="match status" value="1"/>
</dbReference>
<evidence type="ECO:0000256" key="3">
    <source>
        <dbReference type="ARBA" id="ARBA00022553"/>
    </source>
</evidence>
<feature type="domain" description="PAS" evidence="10">
    <location>
        <begin position="149"/>
        <end position="192"/>
    </location>
</feature>
<keyword evidence="3 6" id="KW-0597">Phosphoprotein</keyword>
<feature type="modified residue" description="4-aspartylphosphate" evidence="6">
    <location>
        <position position="55"/>
    </location>
</feature>
<dbReference type="eggNOG" id="COG3437">
    <property type="taxonomic scope" value="Bacteria"/>
</dbReference>
<evidence type="ECO:0000259" key="8">
    <source>
        <dbReference type="PROSITE" id="PS50109"/>
    </source>
</evidence>
<dbReference type="InterPro" id="IPR003661">
    <property type="entry name" value="HisK_dim/P_dom"/>
</dbReference>
<dbReference type="Gene3D" id="3.30.450.40">
    <property type="match status" value="1"/>
</dbReference>
<feature type="domain" description="Response regulatory" evidence="9">
    <location>
        <begin position="6"/>
        <end position="123"/>
    </location>
</feature>
<dbReference type="SMART" id="SM00387">
    <property type="entry name" value="HATPase_c"/>
    <property type="match status" value="1"/>
</dbReference>
<dbReference type="eggNOG" id="COG2205">
    <property type="taxonomic scope" value="Bacteria"/>
</dbReference>
<dbReference type="SMART" id="SM00448">
    <property type="entry name" value="REC"/>
    <property type="match status" value="2"/>
</dbReference>
<dbReference type="InterPro" id="IPR005467">
    <property type="entry name" value="His_kinase_dom"/>
</dbReference>
<dbReference type="Pfam" id="PF13426">
    <property type="entry name" value="PAS_9"/>
    <property type="match status" value="1"/>
</dbReference>
<keyword evidence="7" id="KW-0175">Coiled coil</keyword>
<dbReference type="InterPro" id="IPR001789">
    <property type="entry name" value="Sig_transdc_resp-reg_receiver"/>
</dbReference>
<dbReference type="Pfam" id="PF00512">
    <property type="entry name" value="HisKA"/>
    <property type="match status" value="1"/>
</dbReference>
<sequence>MDKLISILLVDDDPKNLMVLETILNSPEYRLVNASTADEALLALMNEEFAAIVLDVQMPDMSGLDLARLIKQRKKTQHVPILFLTAYYQEDEHVVLGYGAGAVDYITKPVNPAVLRSKIGVFIDLFRKTTALAEVNRAMEAEMAERQQAEERFRMVVETAPNAMVMIAADGQIILVNSRTESLFGYDRDELICQSISVLIAEDGLHDFETSRVPRELIGKRKNGTTIPLEVGLSQFQSSDGIFKLASFVDITERKRAEAALRAANAELEAKNAELRRQAEDRVRRMRAEAAKAEADAARERSSFLAEASSVLASSFDYGEMFTGLAQLLIPNFADCCIVDLVQEDGTLKPLVVAHKDKALEQQINEFRRAFPARLEDGRGVAAALKGGIPVLCKQFGEKQMAAFARSPEEEAALRPLEIQSYIVVAMRARGRTLGGLCFASMTERRYNDADLSLAIELAERAGMALDNSRLYAESKQAREAAEAANTAKDRFLAMLSHELRTPLSPVLHATTLLEEADCPEPMRSTIATIRRNVQLEARLIDDLLDLARIRNGKLQLQPEPVDAHDLLARAVDICRPDIETRQLQLTVDLHAKRHSLEADPARIQQIFWNLISNAVKYTPPGGAISLRTEDDERTGSLRVEFTDSGIGIESARLESIFDAFEQANSGRSGGLGLGLAICRALVTLHGGRIEARSGGASRGSLFVVTLPTVREVQPSQQVTSATPVQAAPKGLRVLLVEDHVDTAATLQRLLVNSGYVVQTATDVASALRHVEEGEFDLLVSDIGLPDGSGLELMPKFVAAAGNRPIAGIALSGFGMPEDLERSFSAGFNEHLIKPVDFAMLRKALGRISVKIPPPVPALA</sequence>
<dbReference type="PRINTS" id="PR00344">
    <property type="entry name" value="BCTRLSENSOR"/>
</dbReference>
<feature type="domain" description="Histidine kinase" evidence="8">
    <location>
        <begin position="495"/>
        <end position="711"/>
    </location>
</feature>
<dbReference type="AlphaFoldDB" id="B4CZ63"/>
<dbReference type="EC" id="2.7.13.3" evidence="2"/>
<dbReference type="InterPro" id="IPR000014">
    <property type="entry name" value="PAS"/>
</dbReference>
<comment type="catalytic activity">
    <reaction evidence="1">
        <text>ATP + protein L-histidine = ADP + protein N-phospho-L-histidine.</text>
        <dbReference type="EC" id="2.7.13.3"/>
    </reaction>
</comment>
<evidence type="ECO:0000256" key="2">
    <source>
        <dbReference type="ARBA" id="ARBA00012438"/>
    </source>
</evidence>
<dbReference type="SMART" id="SM00388">
    <property type="entry name" value="HisKA"/>
    <property type="match status" value="1"/>
</dbReference>
<dbReference type="SUPFAM" id="SSF55785">
    <property type="entry name" value="PYP-like sensor domain (PAS domain)"/>
    <property type="match status" value="1"/>
</dbReference>
<dbReference type="InterPro" id="IPR036890">
    <property type="entry name" value="HATPase_C_sf"/>
</dbReference>
<evidence type="ECO:0000256" key="6">
    <source>
        <dbReference type="PROSITE-ProRule" id="PRU00169"/>
    </source>
</evidence>
<dbReference type="PROSITE" id="PS50112">
    <property type="entry name" value="PAS"/>
    <property type="match status" value="1"/>
</dbReference>
<keyword evidence="5 12" id="KW-0418">Kinase</keyword>
<dbReference type="STRING" id="497964.CfE428DRAFT_1951"/>
<evidence type="ECO:0000259" key="10">
    <source>
        <dbReference type="PROSITE" id="PS50112"/>
    </source>
</evidence>
<feature type="modified residue" description="4-aspartylphosphate" evidence="6">
    <location>
        <position position="782"/>
    </location>
</feature>
<evidence type="ECO:0000313" key="13">
    <source>
        <dbReference type="Proteomes" id="UP000005824"/>
    </source>
</evidence>
<dbReference type="Pfam" id="PF02518">
    <property type="entry name" value="HATPase_c"/>
    <property type="match status" value="1"/>
</dbReference>
<dbReference type="PROSITE" id="PS50113">
    <property type="entry name" value="PAC"/>
    <property type="match status" value="1"/>
</dbReference>
<dbReference type="InParanoid" id="B4CZ63"/>
<reference evidence="12 13" key="1">
    <citation type="journal article" date="2011" name="J. Bacteriol.">
        <title>Genome sequence of Chthoniobacter flavus Ellin428, an aerobic heterotrophic soil bacterium.</title>
        <authorList>
            <person name="Kant R."/>
            <person name="van Passel M.W."/>
            <person name="Palva A."/>
            <person name="Lucas S."/>
            <person name="Lapidus A."/>
            <person name="Glavina Del Rio T."/>
            <person name="Dalin E."/>
            <person name="Tice H."/>
            <person name="Bruce D."/>
            <person name="Goodwin L."/>
            <person name="Pitluck S."/>
            <person name="Larimer F.W."/>
            <person name="Land M.L."/>
            <person name="Hauser L."/>
            <person name="Sangwan P."/>
            <person name="de Vos W.M."/>
            <person name="Janssen P.H."/>
            <person name="Smidt H."/>
        </authorList>
    </citation>
    <scope>NUCLEOTIDE SEQUENCE [LARGE SCALE GENOMIC DNA]</scope>
    <source>
        <strain evidence="12 13">Ellin428</strain>
    </source>
</reference>
<dbReference type="CDD" id="cd00082">
    <property type="entry name" value="HisKA"/>
    <property type="match status" value="1"/>
</dbReference>
<dbReference type="CDD" id="cd00130">
    <property type="entry name" value="PAS"/>
    <property type="match status" value="1"/>
</dbReference>
<dbReference type="FunFam" id="3.30.565.10:FF:000006">
    <property type="entry name" value="Sensor histidine kinase WalK"/>
    <property type="match status" value="1"/>
</dbReference>
<accession>B4CZ63</accession>
<dbReference type="SMART" id="SM00091">
    <property type="entry name" value="PAS"/>
    <property type="match status" value="1"/>
</dbReference>
<dbReference type="SUPFAM" id="SSF52172">
    <property type="entry name" value="CheY-like"/>
    <property type="match status" value="2"/>
</dbReference>
<dbReference type="SUPFAM" id="SSF47384">
    <property type="entry name" value="Homodimeric domain of signal transducing histidine kinase"/>
    <property type="match status" value="1"/>
</dbReference>
<dbReference type="SUPFAM" id="SSF55781">
    <property type="entry name" value="GAF domain-like"/>
    <property type="match status" value="1"/>
</dbReference>
<dbReference type="InterPro" id="IPR029016">
    <property type="entry name" value="GAF-like_dom_sf"/>
</dbReference>
<dbReference type="Pfam" id="PF13185">
    <property type="entry name" value="GAF_2"/>
    <property type="match status" value="1"/>
</dbReference>
<gene>
    <name evidence="12" type="ORF">CfE428DRAFT_1951</name>
</gene>
<dbReference type="PANTHER" id="PTHR43547">
    <property type="entry name" value="TWO-COMPONENT HISTIDINE KINASE"/>
    <property type="match status" value="1"/>
</dbReference>
<dbReference type="PANTHER" id="PTHR43547:SF2">
    <property type="entry name" value="HYBRID SIGNAL TRANSDUCTION HISTIDINE KINASE C"/>
    <property type="match status" value="1"/>
</dbReference>
<dbReference type="SMART" id="SM00065">
    <property type="entry name" value="GAF"/>
    <property type="match status" value="1"/>
</dbReference>
<dbReference type="InterPro" id="IPR035965">
    <property type="entry name" value="PAS-like_dom_sf"/>
</dbReference>
<organism evidence="12 13">
    <name type="scientific">Chthoniobacter flavus Ellin428</name>
    <dbReference type="NCBI Taxonomy" id="497964"/>
    <lineage>
        <taxon>Bacteria</taxon>
        <taxon>Pseudomonadati</taxon>
        <taxon>Verrucomicrobiota</taxon>
        <taxon>Spartobacteria</taxon>
        <taxon>Chthoniobacterales</taxon>
        <taxon>Chthoniobacteraceae</taxon>
        <taxon>Chthoniobacter</taxon>
    </lineage>
</organism>
<evidence type="ECO:0000256" key="4">
    <source>
        <dbReference type="ARBA" id="ARBA00022679"/>
    </source>
</evidence>
<dbReference type="Gene3D" id="1.10.287.130">
    <property type="match status" value="1"/>
</dbReference>
<keyword evidence="4" id="KW-0808">Transferase</keyword>
<dbReference type="InterPro" id="IPR003018">
    <property type="entry name" value="GAF"/>
</dbReference>
<evidence type="ECO:0000259" key="11">
    <source>
        <dbReference type="PROSITE" id="PS50113"/>
    </source>
</evidence>
<evidence type="ECO:0000259" key="9">
    <source>
        <dbReference type="PROSITE" id="PS50110"/>
    </source>
</evidence>
<evidence type="ECO:0000256" key="5">
    <source>
        <dbReference type="ARBA" id="ARBA00022777"/>
    </source>
</evidence>
<dbReference type="EMBL" id="ABVL01000004">
    <property type="protein sequence ID" value="EDY20754.1"/>
    <property type="molecule type" value="Genomic_DNA"/>
</dbReference>
<dbReference type="Gene3D" id="3.30.450.20">
    <property type="entry name" value="PAS domain"/>
    <property type="match status" value="1"/>
</dbReference>
<feature type="domain" description="PAC" evidence="11">
    <location>
        <begin position="211"/>
        <end position="263"/>
    </location>
</feature>
<dbReference type="InterPro" id="IPR004358">
    <property type="entry name" value="Sig_transdc_His_kin-like_C"/>
</dbReference>
<dbReference type="Gene3D" id="3.30.565.10">
    <property type="entry name" value="Histidine kinase-like ATPase, C-terminal domain"/>
    <property type="match status" value="1"/>
</dbReference>
<evidence type="ECO:0000256" key="7">
    <source>
        <dbReference type="SAM" id="Coils"/>
    </source>
</evidence>
<evidence type="ECO:0000313" key="12">
    <source>
        <dbReference type="EMBL" id="EDY20754.1"/>
    </source>
</evidence>
<feature type="coiled-coil region" evidence="7">
    <location>
        <begin position="249"/>
        <end position="303"/>
    </location>
</feature>
<feature type="domain" description="Response regulatory" evidence="9">
    <location>
        <begin position="733"/>
        <end position="849"/>
    </location>
</feature>
<name>B4CZ63_9BACT</name>
<dbReference type="Pfam" id="PF00072">
    <property type="entry name" value="Response_reg"/>
    <property type="match status" value="2"/>
</dbReference>
<dbReference type="RefSeq" id="WP_006979276.1">
    <property type="nucleotide sequence ID" value="NZ_ABVL01000004.1"/>
</dbReference>
<dbReference type="InterPro" id="IPR011006">
    <property type="entry name" value="CheY-like_superfamily"/>
</dbReference>
<comment type="caution">
    <text evidence="12">The sequence shown here is derived from an EMBL/GenBank/DDBJ whole genome shotgun (WGS) entry which is preliminary data.</text>
</comment>
<dbReference type="PROSITE" id="PS50110">
    <property type="entry name" value="RESPONSE_REGULATORY"/>
    <property type="match status" value="2"/>
</dbReference>
<dbReference type="Proteomes" id="UP000005824">
    <property type="component" value="Unassembled WGS sequence"/>
</dbReference>
<evidence type="ECO:0000256" key="1">
    <source>
        <dbReference type="ARBA" id="ARBA00000085"/>
    </source>
</evidence>
<dbReference type="InterPro" id="IPR000700">
    <property type="entry name" value="PAS-assoc_C"/>
</dbReference>
<dbReference type="InterPro" id="IPR036097">
    <property type="entry name" value="HisK_dim/P_sf"/>
</dbReference>
<keyword evidence="13" id="KW-1185">Reference proteome</keyword>
<protein>
    <recommendedName>
        <fullName evidence="2">histidine kinase</fullName>
        <ecNumber evidence="2">2.7.13.3</ecNumber>
    </recommendedName>
</protein>
<proteinExistence type="predicted"/>
<dbReference type="NCBIfam" id="TIGR00229">
    <property type="entry name" value="sensory_box"/>
    <property type="match status" value="1"/>
</dbReference>